<dbReference type="HOGENOM" id="CLU_747402_0_0_10"/>
<evidence type="ECO:0000313" key="1">
    <source>
        <dbReference type="EMBL" id="ACF14811.1"/>
    </source>
</evidence>
<protein>
    <submittedName>
        <fullName evidence="1">Uncharacterized protein</fullName>
    </submittedName>
</protein>
<keyword evidence="2" id="KW-1185">Reference proteome</keyword>
<dbReference type="RefSeq" id="WP_012500893.1">
    <property type="nucleotide sequence ID" value="NC_011026.1"/>
</dbReference>
<evidence type="ECO:0000313" key="2">
    <source>
        <dbReference type="Proteomes" id="UP000001208"/>
    </source>
</evidence>
<dbReference type="KEGG" id="cts:Ctha_2361"/>
<dbReference type="Proteomes" id="UP000001208">
    <property type="component" value="Chromosome"/>
</dbReference>
<dbReference type="OrthoDB" id="9770965at2"/>
<accession>B3QWQ1</accession>
<reference evidence="1 2" key="1">
    <citation type="submission" date="2008-06" db="EMBL/GenBank/DDBJ databases">
        <title>Complete sequence of Chloroherpeton thalassium ATCC 35110.</title>
        <authorList>
            <consortium name="US DOE Joint Genome Institute"/>
            <person name="Lucas S."/>
            <person name="Copeland A."/>
            <person name="Lapidus A."/>
            <person name="Glavina del Rio T."/>
            <person name="Dalin E."/>
            <person name="Tice H."/>
            <person name="Bruce D."/>
            <person name="Goodwin L."/>
            <person name="Pitluck S."/>
            <person name="Schmutz J."/>
            <person name="Larimer F."/>
            <person name="Land M."/>
            <person name="Hauser L."/>
            <person name="Kyrpides N."/>
            <person name="Mikhailova N."/>
            <person name="Liu Z."/>
            <person name="Li T."/>
            <person name="Zhao F."/>
            <person name="Overmann J."/>
            <person name="Bryant D.A."/>
            <person name="Richardson P."/>
        </authorList>
    </citation>
    <scope>NUCLEOTIDE SEQUENCE [LARGE SCALE GENOMIC DNA]</scope>
    <source>
        <strain evidence="2">ATCC 35110 / GB-78</strain>
    </source>
</reference>
<proteinExistence type="predicted"/>
<name>B3QWQ1_CHLT3</name>
<organism evidence="1 2">
    <name type="scientific">Chloroherpeton thalassium (strain ATCC 35110 / GB-78)</name>
    <dbReference type="NCBI Taxonomy" id="517418"/>
    <lineage>
        <taxon>Bacteria</taxon>
        <taxon>Pseudomonadati</taxon>
        <taxon>Chlorobiota</taxon>
        <taxon>Chlorobiia</taxon>
        <taxon>Chlorobiales</taxon>
        <taxon>Chloroherpetonaceae</taxon>
        <taxon>Chloroherpeton</taxon>
    </lineage>
</organism>
<gene>
    <name evidence="1" type="ordered locus">Ctha_2361</name>
</gene>
<dbReference type="AlphaFoldDB" id="B3QWQ1"/>
<dbReference type="EMBL" id="CP001100">
    <property type="protein sequence ID" value="ACF14811.1"/>
    <property type="molecule type" value="Genomic_DNA"/>
</dbReference>
<sequence>MIALVKKLKNINLPFMKSHLFFFLAWFAFVIPSATAIETEMQDWNDVDKQALKSSARVIEIFKQDLEFVQSLGRVMGRAPEYSNRSAAKAEEKVINDIAASYYDALTQYSSVASKFLIHLVADLKQIEISKSLEVDSTIWLVPSGKEPEYSVLRGITDVLAAGAAVGGAASDNIALTSGAVAGANLVDFITELPGYDKNLQVNAVDVERDESGKLIGVGEYAKKINDLSVQVAMSRLLYDDSRVQLLLFENMIDDYDASAQKLSDLISILNYGTNEAAYAAIKELIEEGKWIAKLSRKLADEAEKMHLRTNHYAQNSHAYLLPSLAKCLPEISEKSNKISRILNQNEAIFELIVDTSKNVEIVQFYLQKQ</sequence>